<protein>
    <submittedName>
        <fullName evidence="1">Uncharacterized protein</fullName>
    </submittedName>
</protein>
<reference evidence="1" key="1">
    <citation type="submission" date="2023-06" db="EMBL/GenBank/DDBJ databases">
        <authorList>
            <consortium name="Lawrence Berkeley National Laboratory"/>
            <person name="Ahrendt S."/>
            <person name="Sahu N."/>
            <person name="Indic B."/>
            <person name="Wong-Bajracharya J."/>
            <person name="Merenyi Z."/>
            <person name="Ke H.-M."/>
            <person name="Monk M."/>
            <person name="Kocsube S."/>
            <person name="Drula E."/>
            <person name="Lipzen A."/>
            <person name="Balint B."/>
            <person name="Henrissat B."/>
            <person name="Andreopoulos B."/>
            <person name="Martin F.M."/>
            <person name="Harder C.B."/>
            <person name="Rigling D."/>
            <person name="Ford K.L."/>
            <person name="Foster G.D."/>
            <person name="Pangilinan J."/>
            <person name="Papanicolaou A."/>
            <person name="Barry K."/>
            <person name="LaButti K."/>
            <person name="Viragh M."/>
            <person name="Koriabine M."/>
            <person name="Yan M."/>
            <person name="Riley R."/>
            <person name="Champramary S."/>
            <person name="Plett K.L."/>
            <person name="Tsai I.J."/>
            <person name="Slot J."/>
            <person name="Sipos G."/>
            <person name="Plett J."/>
            <person name="Nagy L.G."/>
            <person name="Grigoriev I.V."/>
        </authorList>
    </citation>
    <scope>NUCLEOTIDE SEQUENCE</scope>
    <source>
        <strain evidence="1">CCBAS 213</strain>
    </source>
</reference>
<dbReference type="EMBL" id="JAUEPS010000011">
    <property type="protein sequence ID" value="KAK0460914.1"/>
    <property type="molecule type" value="Genomic_DNA"/>
</dbReference>
<dbReference type="RefSeq" id="XP_060332811.1">
    <property type="nucleotide sequence ID" value="XM_060467355.1"/>
</dbReference>
<dbReference type="GeneID" id="85350903"/>
<evidence type="ECO:0000313" key="2">
    <source>
        <dbReference type="Proteomes" id="UP001175211"/>
    </source>
</evidence>
<proteinExistence type="predicted"/>
<accession>A0AA39N8D7</accession>
<keyword evidence="2" id="KW-1185">Reference proteome</keyword>
<sequence length="213" mass="24325">MKDIEELRAKVKANGAREKEEVSKVKNRVHEELQKEILDSLRCGSLYIRRIDRQVSSYFRSQITSEIKSVIEKETKNQVDRQISDHISIPLAKQKEETEGRLSEVKVSLVNSRARIANAAITLEHMNDKLDVLLKKDGERSKIYPADITSLLAYDAKMVRDLLCDYGLESDADLNVNLNRFIHYIGECSSCREQVFSYYSSSGIPQDSRIAIA</sequence>
<name>A0AA39N8D7_ARMTA</name>
<gene>
    <name evidence="1" type="ORF">EV420DRAFT_1266819</name>
</gene>
<dbReference type="AlphaFoldDB" id="A0AA39N8D7"/>
<organism evidence="1 2">
    <name type="scientific">Armillaria tabescens</name>
    <name type="common">Ringless honey mushroom</name>
    <name type="synonym">Agaricus tabescens</name>
    <dbReference type="NCBI Taxonomy" id="1929756"/>
    <lineage>
        <taxon>Eukaryota</taxon>
        <taxon>Fungi</taxon>
        <taxon>Dikarya</taxon>
        <taxon>Basidiomycota</taxon>
        <taxon>Agaricomycotina</taxon>
        <taxon>Agaricomycetes</taxon>
        <taxon>Agaricomycetidae</taxon>
        <taxon>Agaricales</taxon>
        <taxon>Marasmiineae</taxon>
        <taxon>Physalacriaceae</taxon>
        <taxon>Desarmillaria</taxon>
    </lineage>
</organism>
<comment type="caution">
    <text evidence="1">The sequence shown here is derived from an EMBL/GenBank/DDBJ whole genome shotgun (WGS) entry which is preliminary data.</text>
</comment>
<dbReference type="Proteomes" id="UP001175211">
    <property type="component" value="Unassembled WGS sequence"/>
</dbReference>
<evidence type="ECO:0000313" key="1">
    <source>
        <dbReference type="EMBL" id="KAK0460914.1"/>
    </source>
</evidence>